<sequence>QLFVVSDNLVVTPSSSASCISFLKELIVPVDDIEVRLETIGQHEALALHKASLTSSSALSKGLKSLLDN</sequence>
<accession>A0A8S0TMN4</accession>
<dbReference type="EMBL" id="CACTIH010007243">
    <property type="protein sequence ID" value="CAA3005172.1"/>
    <property type="molecule type" value="Genomic_DNA"/>
</dbReference>
<keyword evidence="2" id="KW-1185">Reference proteome</keyword>
<dbReference type="InterPro" id="IPR007750">
    <property type="entry name" value="DUF674"/>
</dbReference>
<feature type="non-terminal residue" evidence="1">
    <location>
        <position position="1"/>
    </location>
</feature>
<gene>
    <name evidence="1" type="ORF">OLEA9_D003196</name>
</gene>
<evidence type="ECO:0000313" key="1">
    <source>
        <dbReference type="EMBL" id="CAA3005172.1"/>
    </source>
</evidence>
<dbReference type="Proteomes" id="UP000594638">
    <property type="component" value="Unassembled WGS sequence"/>
</dbReference>
<dbReference type="OrthoDB" id="1277335at2759"/>
<dbReference type="AlphaFoldDB" id="A0A8S0TMN4"/>
<comment type="caution">
    <text evidence="1">The sequence shown here is derived from an EMBL/GenBank/DDBJ whole genome shotgun (WGS) entry which is preliminary data.</text>
</comment>
<organism evidence="1 2">
    <name type="scientific">Olea europaea subsp. europaea</name>
    <dbReference type="NCBI Taxonomy" id="158383"/>
    <lineage>
        <taxon>Eukaryota</taxon>
        <taxon>Viridiplantae</taxon>
        <taxon>Streptophyta</taxon>
        <taxon>Embryophyta</taxon>
        <taxon>Tracheophyta</taxon>
        <taxon>Spermatophyta</taxon>
        <taxon>Magnoliopsida</taxon>
        <taxon>eudicotyledons</taxon>
        <taxon>Gunneridae</taxon>
        <taxon>Pentapetalae</taxon>
        <taxon>asterids</taxon>
        <taxon>lamiids</taxon>
        <taxon>Lamiales</taxon>
        <taxon>Oleaceae</taxon>
        <taxon>Oleeae</taxon>
        <taxon>Olea</taxon>
    </lineage>
</organism>
<feature type="non-terminal residue" evidence="1">
    <location>
        <position position="69"/>
    </location>
</feature>
<protein>
    <submittedName>
        <fullName evidence="1">DUF674 family</fullName>
    </submittedName>
</protein>
<proteinExistence type="predicted"/>
<dbReference type="Gramene" id="OE9D003196T1">
    <property type="protein sequence ID" value="OE9D003196C1"/>
    <property type="gene ID" value="OE9D003196"/>
</dbReference>
<name>A0A8S0TMN4_OLEEU</name>
<dbReference type="Pfam" id="PF05056">
    <property type="entry name" value="DUF674"/>
    <property type="match status" value="1"/>
</dbReference>
<evidence type="ECO:0000313" key="2">
    <source>
        <dbReference type="Proteomes" id="UP000594638"/>
    </source>
</evidence>
<reference evidence="1 2" key="1">
    <citation type="submission" date="2019-12" db="EMBL/GenBank/DDBJ databases">
        <authorList>
            <person name="Alioto T."/>
            <person name="Alioto T."/>
            <person name="Gomez Garrido J."/>
        </authorList>
    </citation>
    <scope>NUCLEOTIDE SEQUENCE [LARGE SCALE GENOMIC DNA]</scope>
</reference>